<dbReference type="PROSITE" id="PS00478">
    <property type="entry name" value="LIM_DOMAIN_1"/>
    <property type="match status" value="1"/>
</dbReference>
<feature type="region of interest" description="Disordered" evidence="6">
    <location>
        <begin position="205"/>
        <end position="302"/>
    </location>
</feature>
<dbReference type="SUPFAM" id="SSF57716">
    <property type="entry name" value="Glucocorticoid receptor-like (DNA-binding domain)"/>
    <property type="match status" value="3"/>
</dbReference>
<dbReference type="PANTHER" id="PTHR45787:SF1">
    <property type="entry name" value="LIM ZINC-BINDING DOMAIN-CONTAINING PROTEIN"/>
    <property type="match status" value="1"/>
</dbReference>
<evidence type="ECO:0000256" key="6">
    <source>
        <dbReference type="SAM" id="MobiDB-lite"/>
    </source>
</evidence>
<dbReference type="Gene3D" id="2.10.110.10">
    <property type="entry name" value="Cysteine Rich Protein"/>
    <property type="match status" value="2"/>
</dbReference>
<dbReference type="CDD" id="cd09388">
    <property type="entry name" value="LIM1_LMO1_LMO3"/>
    <property type="match status" value="1"/>
</dbReference>
<dbReference type="InterPro" id="IPR001781">
    <property type="entry name" value="Znf_LIM"/>
</dbReference>
<dbReference type="SMART" id="SM00132">
    <property type="entry name" value="LIM"/>
    <property type="match status" value="2"/>
</dbReference>
<dbReference type="GO" id="GO:0140297">
    <property type="term" value="F:DNA-binding transcription factor binding"/>
    <property type="evidence" value="ECO:0007669"/>
    <property type="project" value="TreeGrafter"/>
</dbReference>
<gene>
    <name evidence="8" type="ORF">APZ42_026950</name>
</gene>
<keyword evidence="1 5" id="KW-0479">Metal-binding</keyword>
<organism evidence="8 9">
    <name type="scientific">Daphnia magna</name>
    <dbReference type="NCBI Taxonomy" id="35525"/>
    <lineage>
        <taxon>Eukaryota</taxon>
        <taxon>Metazoa</taxon>
        <taxon>Ecdysozoa</taxon>
        <taxon>Arthropoda</taxon>
        <taxon>Crustacea</taxon>
        <taxon>Branchiopoda</taxon>
        <taxon>Diplostraca</taxon>
        <taxon>Cladocera</taxon>
        <taxon>Anomopoda</taxon>
        <taxon>Daphniidae</taxon>
        <taxon>Daphnia</taxon>
    </lineage>
</organism>
<dbReference type="CDD" id="cd09390">
    <property type="entry name" value="LIM2_dLMO"/>
    <property type="match status" value="1"/>
</dbReference>
<evidence type="ECO:0000256" key="3">
    <source>
        <dbReference type="ARBA" id="ARBA00022833"/>
    </source>
</evidence>
<dbReference type="GO" id="GO:0005634">
    <property type="term" value="C:nucleus"/>
    <property type="evidence" value="ECO:0007669"/>
    <property type="project" value="TreeGrafter"/>
</dbReference>
<dbReference type="GO" id="GO:0003713">
    <property type="term" value="F:transcription coactivator activity"/>
    <property type="evidence" value="ECO:0007669"/>
    <property type="project" value="TreeGrafter"/>
</dbReference>
<evidence type="ECO:0000256" key="5">
    <source>
        <dbReference type="PROSITE-ProRule" id="PRU00125"/>
    </source>
</evidence>
<dbReference type="GO" id="GO:0045944">
    <property type="term" value="P:positive regulation of transcription by RNA polymerase II"/>
    <property type="evidence" value="ECO:0007669"/>
    <property type="project" value="TreeGrafter"/>
</dbReference>
<evidence type="ECO:0000313" key="9">
    <source>
        <dbReference type="Proteomes" id="UP000076858"/>
    </source>
</evidence>
<dbReference type="FunFam" id="2.10.110.10:FF:000015">
    <property type="entry name" value="LIM domain only 3"/>
    <property type="match status" value="1"/>
</dbReference>
<keyword evidence="4 5" id="KW-0440">LIM domain</keyword>
<protein>
    <submittedName>
        <fullName evidence="8">LIM domain only protein 3</fullName>
    </submittedName>
</protein>
<dbReference type="OrthoDB" id="6352355at2759"/>
<name>A0A164RUH7_9CRUS</name>
<evidence type="ECO:0000256" key="1">
    <source>
        <dbReference type="ARBA" id="ARBA00022723"/>
    </source>
</evidence>
<keyword evidence="3 5" id="KW-0862">Zinc</keyword>
<dbReference type="InterPro" id="IPR050945">
    <property type="entry name" value="LMO_RBTN_TF"/>
</dbReference>
<dbReference type="Pfam" id="PF00412">
    <property type="entry name" value="LIM"/>
    <property type="match status" value="2"/>
</dbReference>
<proteinExistence type="predicted"/>
<feature type="compositionally biased region" description="Low complexity" evidence="6">
    <location>
        <begin position="286"/>
        <end position="302"/>
    </location>
</feature>
<evidence type="ECO:0000259" key="7">
    <source>
        <dbReference type="PROSITE" id="PS50023"/>
    </source>
</evidence>
<dbReference type="Proteomes" id="UP000076858">
    <property type="component" value="Unassembled WGS sequence"/>
</dbReference>
<evidence type="ECO:0000256" key="2">
    <source>
        <dbReference type="ARBA" id="ARBA00022737"/>
    </source>
</evidence>
<dbReference type="AlphaFoldDB" id="A0A164RUH7"/>
<feature type="compositionally biased region" description="Polar residues" evidence="6">
    <location>
        <begin position="216"/>
        <end position="236"/>
    </location>
</feature>
<accession>A0A164RUH7</accession>
<reference evidence="8 9" key="1">
    <citation type="submission" date="2016-03" db="EMBL/GenBank/DDBJ databases">
        <title>EvidentialGene: Evidence-directed Construction of Genes on Genomes.</title>
        <authorList>
            <person name="Gilbert D.G."/>
            <person name="Choi J.-H."/>
            <person name="Mockaitis K."/>
            <person name="Colbourne J."/>
            <person name="Pfrender M."/>
        </authorList>
    </citation>
    <scope>NUCLEOTIDE SEQUENCE [LARGE SCALE GENOMIC DNA]</scope>
    <source>
        <strain evidence="8 9">Xinb3</strain>
        <tissue evidence="8">Complete organism</tissue>
    </source>
</reference>
<dbReference type="PROSITE" id="PS50023">
    <property type="entry name" value="LIM_DOMAIN_2"/>
    <property type="match status" value="2"/>
</dbReference>
<sequence>MEHHPYHREMNPVRLSSVNNKHHHSLSMASMATLAASVGPISPHRHQHNNNNSVHHHHPQLPAVISHLCAGCGHLIKDRYLLQALDSYWHEDCLKCSCCGCRLGEVGSNLFTKANLMLCKRDYLRLFGATGNCAACCKPIPAFEMVMRAKTNVYHLDCFACQQCHQRFCVGDRFYLCDNQILCEYDYEERLVFANASSSACVSQPISSRSGHEPNRQTTTDDSNQTARIAWTSSAFVETRPEASSSSSASLDGSTGQHVSKNQPRFQQDSSPAGLQQHQVVEHDASSSGYGSPDSGGLIDEG</sequence>
<evidence type="ECO:0000256" key="4">
    <source>
        <dbReference type="ARBA" id="ARBA00023038"/>
    </source>
</evidence>
<keyword evidence="9" id="KW-1185">Reference proteome</keyword>
<dbReference type="STRING" id="35525.A0A164RUH7"/>
<feature type="compositionally biased region" description="Polar residues" evidence="6">
    <location>
        <begin position="251"/>
        <end position="279"/>
    </location>
</feature>
<keyword evidence="2" id="KW-0677">Repeat</keyword>
<feature type="domain" description="LIM zinc-binding" evidence="7">
    <location>
        <begin position="131"/>
        <end position="193"/>
    </location>
</feature>
<comment type="caution">
    <text evidence="8">The sequence shown here is derived from an EMBL/GenBank/DDBJ whole genome shotgun (WGS) entry which is preliminary data.</text>
</comment>
<dbReference type="FunFam" id="2.10.110.10:FF:000016">
    <property type="entry name" value="LIM domain only 3"/>
    <property type="match status" value="1"/>
</dbReference>
<evidence type="ECO:0000313" key="8">
    <source>
        <dbReference type="EMBL" id="KZS08952.1"/>
    </source>
</evidence>
<dbReference type="PANTHER" id="PTHR45787">
    <property type="entry name" value="LD11652P"/>
    <property type="match status" value="1"/>
</dbReference>
<dbReference type="GO" id="GO:0046872">
    <property type="term" value="F:metal ion binding"/>
    <property type="evidence" value="ECO:0007669"/>
    <property type="project" value="UniProtKB-KW"/>
</dbReference>
<feature type="domain" description="LIM zinc-binding" evidence="7">
    <location>
        <begin position="67"/>
        <end position="129"/>
    </location>
</feature>
<dbReference type="EMBL" id="LRGB01002140">
    <property type="protein sequence ID" value="KZS08952.1"/>
    <property type="molecule type" value="Genomic_DNA"/>
</dbReference>